<evidence type="ECO:0000313" key="3">
    <source>
        <dbReference type="WBParaSite" id="ASIM_0000778301-mRNA-1"/>
    </source>
</evidence>
<evidence type="ECO:0000313" key="1">
    <source>
        <dbReference type="EMBL" id="VDK29447.1"/>
    </source>
</evidence>
<protein>
    <submittedName>
        <fullName evidence="3">RYDR_ITPR domain-containing protein</fullName>
    </submittedName>
</protein>
<evidence type="ECO:0000313" key="2">
    <source>
        <dbReference type="Proteomes" id="UP000267096"/>
    </source>
</evidence>
<sequence>VGIDLRRRDCGVTAPGALSVDRLALRNNRTNLFECVLMSVIKYCNCHPLLSEFLLADMSSMGQLNKSIFEAVCSAPINVMISNDKQNISEK</sequence>
<accession>A0A0M3JJG3</accession>
<organism evidence="3">
    <name type="scientific">Anisakis simplex</name>
    <name type="common">Herring worm</name>
    <dbReference type="NCBI Taxonomy" id="6269"/>
    <lineage>
        <taxon>Eukaryota</taxon>
        <taxon>Metazoa</taxon>
        <taxon>Ecdysozoa</taxon>
        <taxon>Nematoda</taxon>
        <taxon>Chromadorea</taxon>
        <taxon>Rhabditida</taxon>
        <taxon>Spirurina</taxon>
        <taxon>Ascaridomorpha</taxon>
        <taxon>Ascaridoidea</taxon>
        <taxon>Anisakidae</taxon>
        <taxon>Anisakis</taxon>
        <taxon>Anisakis simplex complex</taxon>
    </lineage>
</organism>
<dbReference type="OrthoDB" id="5820377at2759"/>
<keyword evidence="2" id="KW-1185">Reference proteome</keyword>
<proteinExistence type="predicted"/>
<dbReference type="AlphaFoldDB" id="A0A0M3JJG3"/>
<dbReference type="EMBL" id="UYRR01018489">
    <property type="protein sequence ID" value="VDK29447.1"/>
    <property type="molecule type" value="Genomic_DNA"/>
</dbReference>
<name>A0A0M3JJG3_ANISI</name>
<dbReference type="Proteomes" id="UP000267096">
    <property type="component" value="Unassembled WGS sequence"/>
</dbReference>
<gene>
    <name evidence="1" type="ORF">ASIM_LOCUS7546</name>
</gene>
<reference evidence="1 2" key="2">
    <citation type="submission" date="2018-11" db="EMBL/GenBank/DDBJ databases">
        <authorList>
            <consortium name="Pathogen Informatics"/>
        </authorList>
    </citation>
    <scope>NUCLEOTIDE SEQUENCE [LARGE SCALE GENOMIC DNA]</scope>
</reference>
<dbReference type="WBParaSite" id="ASIM_0000778301-mRNA-1">
    <property type="protein sequence ID" value="ASIM_0000778301-mRNA-1"/>
    <property type="gene ID" value="ASIM_0000778301"/>
</dbReference>
<reference evidence="3" key="1">
    <citation type="submission" date="2017-02" db="UniProtKB">
        <authorList>
            <consortium name="WormBaseParasite"/>
        </authorList>
    </citation>
    <scope>IDENTIFICATION</scope>
</reference>